<keyword evidence="1" id="KW-0732">Signal</keyword>
<sequence length="54" mass="6234">MKSINLLLSITLSLLLHSKLPFGLEKFPTPEEKNFFGIRILKWEKVKVEKGALH</sequence>
<feature type="chain" id="PRO_5046492245" evidence="1">
    <location>
        <begin position="22"/>
        <end position="54"/>
    </location>
</feature>
<proteinExistence type="predicted"/>
<name>A0ABN7V7V2_GIGMA</name>
<organism evidence="2 3">
    <name type="scientific">Gigaspora margarita</name>
    <dbReference type="NCBI Taxonomy" id="4874"/>
    <lineage>
        <taxon>Eukaryota</taxon>
        <taxon>Fungi</taxon>
        <taxon>Fungi incertae sedis</taxon>
        <taxon>Mucoromycota</taxon>
        <taxon>Glomeromycotina</taxon>
        <taxon>Glomeromycetes</taxon>
        <taxon>Diversisporales</taxon>
        <taxon>Gigasporaceae</taxon>
        <taxon>Gigaspora</taxon>
    </lineage>
</organism>
<feature type="non-terminal residue" evidence="2">
    <location>
        <position position="54"/>
    </location>
</feature>
<evidence type="ECO:0000313" key="2">
    <source>
        <dbReference type="EMBL" id="CAG8738555.1"/>
    </source>
</evidence>
<protein>
    <submittedName>
        <fullName evidence="2">6265_t:CDS:1</fullName>
    </submittedName>
</protein>
<reference evidence="2 3" key="1">
    <citation type="submission" date="2021-06" db="EMBL/GenBank/DDBJ databases">
        <authorList>
            <person name="Kallberg Y."/>
            <person name="Tangrot J."/>
            <person name="Rosling A."/>
        </authorList>
    </citation>
    <scope>NUCLEOTIDE SEQUENCE [LARGE SCALE GENOMIC DNA]</scope>
    <source>
        <strain evidence="2 3">120-4 pot B 10/14</strain>
    </source>
</reference>
<keyword evidence="3" id="KW-1185">Reference proteome</keyword>
<dbReference type="Proteomes" id="UP000789901">
    <property type="component" value="Unassembled WGS sequence"/>
</dbReference>
<comment type="caution">
    <text evidence="2">The sequence shown here is derived from an EMBL/GenBank/DDBJ whole genome shotgun (WGS) entry which is preliminary data.</text>
</comment>
<accession>A0ABN7V7V2</accession>
<evidence type="ECO:0000313" key="3">
    <source>
        <dbReference type="Proteomes" id="UP000789901"/>
    </source>
</evidence>
<feature type="signal peptide" evidence="1">
    <location>
        <begin position="1"/>
        <end position="21"/>
    </location>
</feature>
<dbReference type="EMBL" id="CAJVQB010010298">
    <property type="protein sequence ID" value="CAG8738555.1"/>
    <property type="molecule type" value="Genomic_DNA"/>
</dbReference>
<evidence type="ECO:0000256" key="1">
    <source>
        <dbReference type="SAM" id="SignalP"/>
    </source>
</evidence>
<gene>
    <name evidence="2" type="ORF">GMARGA_LOCUS15132</name>
</gene>